<dbReference type="Gene3D" id="2.130.10.130">
    <property type="entry name" value="Integrin alpha, N-terminal"/>
    <property type="match status" value="2"/>
</dbReference>
<evidence type="ECO:0000256" key="5">
    <source>
        <dbReference type="SAM" id="SignalP"/>
    </source>
</evidence>
<feature type="signal peptide" evidence="5">
    <location>
        <begin position="1"/>
        <end position="24"/>
    </location>
</feature>
<gene>
    <name evidence="6" type="ORF">DZF91_36135</name>
</gene>
<keyword evidence="4" id="KW-0325">Glycoprotein</keyword>
<dbReference type="GO" id="GO:0016787">
    <property type="term" value="F:hydrolase activity"/>
    <property type="evidence" value="ECO:0007669"/>
    <property type="project" value="UniProtKB-KW"/>
</dbReference>
<dbReference type="PANTHER" id="PTHR23221:SF7">
    <property type="entry name" value="PHOSPHATIDYLINOSITOL-GLYCAN-SPECIFIC PHOSPHOLIPASE D"/>
    <property type="match status" value="1"/>
</dbReference>
<feature type="chain" id="PRO_5038904133" description="VCBS repeat-containing protein" evidence="5">
    <location>
        <begin position="25"/>
        <end position="249"/>
    </location>
</feature>
<dbReference type="AlphaFoldDB" id="A0A372J9Z8"/>
<dbReference type="Pfam" id="PF01839">
    <property type="entry name" value="FG-GAP"/>
    <property type="match status" value="2"/>
</dbReference>
<evidence type="ECO:0000313" key="6">
    <source>
        <dbReference type="EMBL" id="RFU36812.1"/>
    </source>
</evidence>
<evidence type="ECO:0008006" key="8">
    <source>
        <dbReference type="Google" id="ProtNLM"/>
    </source>
</evidence>
<dbReference type="EMBL" id="QURH01001031">
    <property type="protein sequence ID" value="RFU36812.1"/>
    <property type="molecule type" value="Genomic_DNA"/>
</dbReference>
<evidence type="ECO:0000256" key="2">
    <source>
        <dbReference type="ARBA" id="ARBA00022737"/>
    </source>
</evidence>
<keyword evidence="7" id="KW-1185">Reference proteome</keyword>
<dbReference type="InterPro" id="IPR013517">
    <property type="entry name" value="FG-GAP"/>
</dbReference>
<evidence type="ECO:0000256" key="4">
    <source>
        <dbReference type="ARBA" id="ARBA00023180"/>
    </source>
</evidence>
<dbReference type="InterPro" id="IPR028994">
    <property type="entry name" value="Integrin_alpha_N"/>
</dbReference>
<dbReference type="InterPro" id="IPR013519">
    <property type="entry name" value="Int_alpha_beta-p"/>
</dbReference>
<evidence type="ECO:0000256" key="3">
    <source>
        <dbReference type="ARBA" id="ARBA00022801"/>
    </source>
</evidence>
<accession>A0A372J9Z8</accession>
<dbReference type="OrthoDB" id="877328at2"/>
<dbReference type="PANTHER" id="PTHR23221">
    <property type="entry name" value="GLYCOSYLPHOSPHATIDYLINOSITOL PHOSPHOLIPASE D"/>
    <property type="match status" value="1"/>
</dbReference>
<evidence type="ECO:0000313" key="7">
    <source>
        <dbReference type="Proteomes" id="UP000261811"/>
    </source>
</evidence>
<sequence length="249" mass="25131">MRRRTLAGIGSLAAGAVAAGSAVALTLTDEPRVSAAQVTGATTGRSAKPGDFDGDHRADLVVKRYRPGGTGQISVLYGGKGGLGAPVTFSKETPGVPGQGSASDRFGDSLAVGDLDGDGFAEVVAGAAGTRLGKTERAGAVTVLYGTRKGLTAKGARSVDLSLAGAPARPQKHELFGSSVLVQDLNGDGTGDLVIAGYGRTYPDLPSSIGAVYYFPGGKGGPLLKGAFAITPRTLNVKGFWRIAETLMP</sequence>
<dbReference type="Proteomes" id="UP000261811">
    <property type="component" value="Unassembled WGS sequence"/>
</dbReference>
<comment type="caution">
    <text evidence="6">The sequence shown here is derived from an EMBL/GenBank/DDBJ whole genome shotgun (WGS) entry which is preliminary data.</text>
</comment>
<keyword evidence="3" id="KW-0378">Hydrolase</keyword>
<evidence type="ECO:0000256" key="1">
    <source>
        <dbReference type="ARBA" id="ARBA00022729"/>
    </source>
</evidence>
<dbReference type="RefSeq" id="WP_117361522.1">
    <property type="nucleotide sequence ID" value="NZ_QURH01001031.1"/>
</dbReference>
<dbReference type="SUPFAM" id="SSF69318">
    <property type="entry name" value="Integrin alpha N-terminal domain"/>
    <property type="match status" value="1"/>
</dbReference>
<name>A0A372J9Z8_9ACTN</name>
<proteinExistence type="predicted"/>
<organism evidence="6 7">
    <name type="scientific">Actinomadura logoneensis</name>
    <dbReference type="NCBI Taxonomy" id="2293572"/>
    <lineage>
        <taxon>Bacteria</taxon>
        <taxon>Bacillati</taxon>
        <taxon>Actinomycetota</taxon>
        <taxon>Actinomycetes</taxon>
        <taxon>Streptosporangiales</taxon>
        <taxon>Thermomonosporaceae</taxon>
        <taxon>Actinomadura</taxon>
    </lineage>
</organism>
<keyword evidence="2" id="KW-0677">Repeat</keyword>
<dbReference type="PROSITE" id="PS51470">
    <property type="entry name" value="FG_GAP"/>
    <property type="match status" value="2"/>
</dbReference>
<keyword evidence="1 5" id="KW-0732">Signal</keyword>
<protein>
    <recommendedName>
        <fullName evidence="8">VCBS repeat-containing protein</fullName>
    </recommendedName>
</protein>
<reference evidence="6 7" key="1">
    <citation type="submission" date="2018-08" db="EMBL/GenBank/DDBJ databases">
        <title>Actinomadura jelena sp. nov., a novel Actinomycete isolated from soil in Chad.</title>
        <authorList>
            <person name="Shi L."/>
        </authorList>
    </citation>
    <scope>NUCLEOTIDE SEQUENCE [LARGE SCALE GENOMIC DNA]</scope>
    <source>
        <strain evidence="6 7">NEAU-G17</strain>
    </source>
</reference>
<dbReference type="SMART" id="SM00191">
    <property type="entry name" value="Int_alpha"/>
    <property type="match status" value="3"/>
</dbReference>